<evidence type="ECO:0000313" key="5">
    <source>
        <dbReference type="Proteomes" id="UP000534306"/>
    </source>
</evidence>
<dbReference type="InterPro" id="IPR018114">
    <property type="entry name" value="TRYPSIN_HIS"/>
</dbReference>
<feature type="signal peptide" evidence="1">
    <location>
        <begin position="1"/>
        <end position="20"/>
    </location>
</feature>
<keyword evidence="4" id="KW-0645">Protease</keyword>
<dbReference type="InterPro" id="IPR009003">
    <property type="entry name" value="Peptidase_S1_PA"/>
</dbReference>
<dbReference type="AlphaFoldDB" id="A0A7Y4KX91"/>
<comment type="caution">
    <text evidence="4">The sequence shown here is derived from an EMBL/GenBank/DDBJ whole genome shotgun (WGS) entry which is preliminary data.</text>
</comment>
<organism evidence="4 5">
    <name type="scientific">Kribbella sandramycini</name>
    <dbReference type="NCBI Taxonomy" id="60450"/>
    <lineage>
        <taxon>Bacteria</taxon>
        <taxon>Bacillati</taxon>
        <taxon>Actinomycetota</taxon>
        <taxon>Actinomycetes</taxon>
        <taxon>Propionibacteriales</taxon>
        <taxon>Kribbellaceae</taxon>
        <taxon>Kribbella</taxon>
    </lineage>
</organism>
<keyword evidence="1" id="KW-0732">Signal</keyword>
<dbReference type="GO" id="GO:0006508">
    <property type="term" value="P:proteolysis"/>
    <property type="evidence" value="ECO:0007669"/>
    <property type="project" value="UniProtKB-KW"/>
</dbReference>
<reference evidence="3 6" key="2">
    <citation type="submission" date="2020-08" db="EMBL/GenBank/DDBJ databases">
        <title>Sequencing the genomes of 1000 actinobacteria strains.</title>
        <authorList>
            <person name="Klenk H.-P."/>
        </authorList>
    </citation>
    <scope>NUCLEOTIDE SEQUENCE [LARGE SCALE GENOMIC DNA]</scope>
    <source>
        <strain evidence="3 6">DSM 15626</strain>
    </source>
</reference>
<dbReference type="RefSeq" id="WP_171671505.1">
    <property type="nucleotide sequence ID" value="NZ_BAAAGT010000003.1"/>
</dbReference>
<dbReference type="GO" id="GO:0004252">
    <property type="term" value="F:serine-type endopeptidase activity"/>
    <property type="evidence" value="ECO:0007669"/>
    <property type="project" value="InterPro"/>
</dbReference>
<dbReference type="EMBL" id="JACHKF010000001">
    <property type="protein sequence ID" value="MBB6567715.1"/>
    <property type="molecule type" value="Genomic_DNA"/>
</dbReference>
<dbReference type="PROSITE" id="PS00134">
    <property type="entry name" value="TRYPSIN_HIS"/>
    <property type="match status" value="1"/>
</dbReference>
<accession>A0A7Y4KX91</accession>
<dbReference type="EMBL" id="JABJRC010000001">
    <property type="protein sequence ID" value="NOL39687.1"/>
    <property type="molecule type" value="Genomic_DNA"/>
</dbReference>
<feature type="chain" id="PRO_5038257868" evidence="1">
    <location>
        <begin position="21"/>
        <end position="393"/>
    </location>
</feature>
<dbReference type="Proteomes" id="UP000553957">
    <property type="component" value="Unassembled WGS sequence"/>
</dbReference>
<dbReference type="PROSITE" id="PS00135">
    <property type="entry name" value="TRYPSIN_SER"/>
    <property type="match status" value="1"/>
</dbReference>
<keyword evidence="5" id="KW-1185">Reference proteome</keyword>
<evidence type="ECO:0000256" key="1">
    <source>
        <dbReference type="SAM" id="SignalP"/>
    </source>
</evidence>
<name>A0A7Y4KX91_9ACTN</name>
<evidence type="ECO:0000313" key="3">
    <source>
        <dbReference type="EMBL" id="MBB6567715.1"/>
    </source>
</evidence>
<dbReference type="Proteomes" id="UP000534306">
    <property type="component" value="Unassembled WGS sequence"/>
</dbReference>
<evidence type="ECO:0000313" key="4">
    <source>
        <dbReference type="EMBL" id="NOL39687.1"/>
    </source>
</evidence>
<dbReference type="InterPro" id="IPR043504">
    <property type="entry name" value="Peptidase_S1_PA_chymotrypsin"/>
</dbReference>
<keyword evidence="4" id="KW-0378">Hydrolase</keyword>
<gene>
    <name evidence="3" type="ORF">HNR71_003352</name>
    <name evidence="4" type="ORF">HPO96_05460</name>
</gene>
<dbReference type="InterPro" id="IPR033116">
    <property type="entry name" value="TRYPSIN_SER"/>
</dbReference>
<reference evidence="4 5" key="1">
    <citation type="submission" date="2020-05" db="EMBL/GenBank/DDBJ databases">
        <title>Genome sequence of Kribbella sandramycini ATCC 39419.</title>
        <authorList>
            <person name="Maclea K.S."/>
            <person name="Fair J.L."/>
        </authorList>
    </citation>
    <scope>NUCLEOTIDE SEQUENCE [LARGE SCALE GENOMIC DNA]</scope>
    <source>
        <strain evidence="4 5">ATCC 39419</strain>
    </source>
</reference>
<protein>
    <submittedName>
        <fullName evidence="4">Trypsin-like serine protease</fullName>
    </submittedName>
</protein>
<feature type="domain" description="Peptidase S1" evidence="2">
    <location>
        <begin position="192"/>
        <end position="348"/>
    </location>
</feature>
<dbReference type="SUPFAM" id="SSF50494">
    <property type="entry name" value="Trypsin-like serine proteases"/>
    <property type="match status" value="1"/>
</dbReference>
<proteinExistence type="predicted"/>
<evidence type="ECO:0000313" key="6">
    <source>
        <dbReference type="Proteomes" id="UP000553957"/>
    </source>
</evidence>
<dbReference type="Pfam" id="PF00089">
    <property type="entry name" value="Trypsin"/>
    <property type="match status" value="1"/>
</dbReference>
<sequence>MFRRKFVALAAVLVVASGYAGLGVQATPAAAGSAAGSAGAEELGGATAEERAAMERQVPLVAAANLVQDAVEEVGAAHYSGIVLREAHVDVYWKGAVSPLLSEVVERASAPVRIHPAAYSIVELRAASAKIEAAWPGDPDDLYGIRMIPDGSGLEVSSPANRRVAVPNVGVPITLVDEGRFVAASRRDDFVPWSGGAQIYNGNRGNSCTSGFGVINPAGAQYILTASHCAGNINGESFYNGTGSRFIGHMGPRHHTHDIALIPTNRVSNTVYTGSEHGGPLARVIRRENVFVGQYVCQSGYMMARQNGGARCNIEVTRFRTTADRQVEARQRSGLRGAFAGDSGGPVYSICCNGLLGLGTLTHVNIDYPSFIRFQDLATARRDFGGIEPISYG</sequence>
<evidence type="ECO:0000259" key="2">
    <source>
        <dbReference type="Pfam" id="PF00089"/>
    </source>
</evidence>
<dbReference type="InterPro" id="IPR001254">
    <property type="entry name" value="Trypsin_dom"/>
</dbReference>
<dbReference type="Gene3D" id="2.40.10.10">
    <property type="entry name" value="Trypsin-like serine proteases"/>
    <property type="match status" value="2"/>
</dbReference>